<dbReference type="RefSeq" id="WP_319833215.1">
    <property type="nucleotide sequence ID" value="NZ_CP138858.1"/>
</dbReference>
<sequence>MRFEAPEKLSGFFWMIDKPGKRIPGILSISDGGDVELEIIGNFDENVSKAFTSQDFNLPRIHGHVEKRSEVTLDNCFYTNKNFSFGGISKSRIHVNLLISGVWFEKDEEVAFESISFSVDGLDQWVATAGFQVSPNFEDKSVSISYKAPQEENFPINDDMMLSLAFAWSIPGAPLFTEAKVTQSALLKIETKVKQPLRDLISAAYKITNLLSFCIDKTVSISEISAQSKEVVRKYPDGKEIPIAMKVVYRSLPFDEEVPKIESHDMLLRFPQIRKRFSAFICAWFQAYELVEPSINLYFSSRTGAHRFLNGRFLAMAQCLETFHRRLSNETMMDPDKYDSLVETILKSCPETNKDWLSGRLSHGNEVSLRKRLKKIIEPFETEFGGKKAVSRLVDLIVNTRNYFTHFSPDLEVKAADGNELWTLCMKMEAVFQMHLLKQLGLSDDEVSEVLKANRNLQYKIKEA</sequence>
<dbReference type="Proteomes" id="UP001324993">
    <property type="component" value="Chromosome"/>
</dbReference>
<keyword evidence="4" id="KW-1185">Reference proteome</keyword>
<evidence type="ECO:0000313" key="4">
    <source>
        <dbReference type="Proteomes" id="UP001324993"/>
    </source>
</evidence>
<evidence type="ECO:0000259" key="1">
    <source>
        <dbReference type="Pfam" id="PF18739"/>
    </source>
</evidence>
<dbReference type="InterPro" id="IPR041223">
    <property type="entry name" value="ApeA_NTD"/>
</dbReference>
<proteinExistence type="predicted"/>
<evidence type="ECO:0008006" key="5">
    <source>
        <dbReference type="Google" id="ProtNLM"/>
    </source>
</evidence>
<dbReference type="Pfam" id="PF18862">
    <property type="entry name" value="ApeA_NTD1"/>
    <property type="match status" value="1"/>
</dbReference>
<feature type="domain" description="Apea-like HEPN" evidence="1">
    <location>
        <begin position="314"/>
        <end position="446"/>
    </location>
</feature>
<protein>
    <recommendedName>
        <fullName evidence="5">ApeA N-terminal domain-containing protein</fullName>
    </recommendedName>
</protein>
<gene>
    <name evidence="3" type="ORF">SH580_01400</name>
</gene>
<dbReference type="Pfam" id="PF18739">
    <property type="entry name" value="HEPN_Apea"/>
    <property type="match status" value="1"/>
</dbReference>
<name>A0ABZ0RJG9_9BACT</name>
<dbReference type="EMBL" id="CP138858">
    <property type="protein sequence ID" value="WPJ96356.1"/>
    <property type="molecule type" value="Genomic_DNA"/>
</dbReference>
<reference evidence="3 4" key="1">
    <citation type="submission" date="2023-11" db="EMBL/GenBank/DDBJ databases">
        <title>Coraliomargarita sp. nov., isolated from marine algae.</title>
        <authorList>
            <person name="Lee J.K."/>
            <person name="Baek J.H."/>
            <person name="Kim J.M."/>
            <person name="Choi D.G."/>
            <person name="Jeon C.O."/>
        </authorList>
    </citation>
    <scope>NUCLEOTIDE SEQUENCE [LARGE SCALE GENOMIC DNA]</scope>
    <source>
        <strain evidence="3 4">J2-16</strain>
    </source>
</reference>
<evidence type="ECO:0000313" key="3">
    <source>
        <dbReference type="EMBL" id="WPJ96356.1"/>
    </source>
</evidence>
<organism evidence="3 4">
    <name type="scientific">Coraliomargarita algicola</name>
    <dbReference type="NCBI Taxonomy" id="3092156"/>
    <lineage>
        <taxon>Bacteria</taxon>
        <taxon>Pseudomonadati</taxon>
        <taxon>Verrucomicrobiota</taxon>
        <taxon>Opitutia</taxon>
        <taxon>Puniceicoccales</taxon>
        <taxon>Coraliomargaritaceae</taxon>
        <taxon>Coraliomargarita</taxon>
    </lineage>
</organism>
<feature type="domain" description="ApeA N-terminal" evidence="2">
    <location>
        <begin position="10"/>
        <end position="284"/>
    </location>
</feature>
<evidence type="ECO:0000259" key="2">
    <source>
        <dbReference type="Pfam" id="PF18862"/>
    </source>
</evidence>
<dbReference type="InterPro" id="IPR041229">
    <property type="entry name" value="HEPN_Apea"/>
</dbReference>
<accession>A0ABZ0RJG9</accession>